<keyword evidence="13" id="KW-1185">Reference proteome</keyword>
<gene>
    <name evidence="11" type="primary">fluC</name>
    <name evidence="11" type="synonym">crcB</name>
    <name evidence="12" type="ORF">SAMN02745124_00121</name>
</gene>
<dbReference type="Pfam" id="PF02537">
    <property type="entry name" value="CRCB"/>
    <property type="match status" value="1"/>
</dbReference>
<sequence length="127" mass="13686">MIWGYKWLLVMLGGSLGAASRYGIGLLTARIWGAHFPWGTLVVNLVGCFFIGLLFALADRARLLTPDVRLLLITGYLGALTTFSTFSLETVTAGRSGLVFHSLTNILLNNLGGLSLTYLGLRLGGLR</sequence>
<evidence type="ECO:0000256" key="7">
    <source>
        <dbReference type="ARBA" id="ARBA00023136"/>
    </source>
</evidence>
<dbReference type="PANTHER" id="PTHR28259">
    <property type="entry name" value="FLUORIDE EXPORT PROTEIN 1-RELATED"/>
    <property type="match status" value="1"/>
</dbReference>
<dbReference type="NCBIfam" id="TIGR00494">
    <property type="entry name" value="crcB"/>
    <property type="match status" value="1"/>
</dbReference>
<comment type="similarity">
    <text evidence="9 11">Belongs to the fluoride channel Fluc/FEX (TC 1.A.43) family.</text>
</comment>
<evidence type="ECO:0000313" key="13">
    <source>
        <dbReference type="Proteomes" id="UP000184139"/>
    </source>
</evidence>
<dbReference type="GO" id="GO:0140114">
    <property type="term" value="P:cellular detoxification of fluoride"/>
    <property type="evidence" value="ECO:0007669"/>
    <property type="project" value="UniProtKB-UniRule"/>
</dbReference>
<dbReference type="PANTHER" id="PTHR28259:SF1">
    <property type="entry name" value="FLUORIDE EXPORT PROTEIN 1-RELATED"/>
    <property type="match status" value="1"/>
</dbReference>
<keyword evidence="11" id="KW-0915">Sodium</keyword>
<dbReference type="HAMAP" id="MF_00454">
    <property type="entry name" value="FluC"/>
    <property type="match status" value="1"/>
</dbReference>
<feature type="transmembrane region" description="Helical" evidence="11">
    <location>
        <begin position="70"/>
        <end position="88"/>
    </location>
</feature>
<evidence type="ECO:0000256" key="3">
    <source>
        <dbReference type="ARBA" id="ARBA00022519"/>
    </source>
</evidence>
<dbReference type="EMBL" id="FQXS01000001">
    <property type="protein sequence ID" value="SHH32481.1"/>
    <property type="molecule type" value="Genomic_DNA"/>
</dbReference>
<accession>A0A1M5S235</accession>
<comment type="subcellular location">
    <subcellularLocation>
        <location evidence="1 11">Cell membrane</location>
        <topology evidence="1 11">Multi-pass membrane protein</topology>
    </subcellularLocation>
</comment>
<keyword evidence="4 11" id="KW-0812">Transmembrane</keyword>
<protein>
    <recommendedName>
        <fullName evidence="11">Fluoride-specific ion channel FluC</fullName>
    </recommendedName>
</protein>
<feature type="transmembrane region" description="Helical" evidence="11">
    <location>
        <begin position="7"/>
        <end position="32"/>
    </location>
</feature>
<keyword evidence="5 11" id="KW-1133">Transmembrane helix</keyword>
<keyword evidence="11" id="KW-0479">Metal-binding</keyword>
<comment type="activity regulation">
    <text evidence="11">Na(+) is not transported, but it plays an essential structural role and its presence is essential for fluoride channel function.</text>
</comment>
<dbReference type="OrthoDB" id="9806299at2"/>
<feature type="transmembrane region" description="Helical" evidence="11">
    <location>
        <begin position="100"/>
        <end position="121"/>
    </location>
</feature>
<keyword evidence="8 11" id="KW-0407">Ion channel</keyword>
<evidence type="ECO:0000256" key="1">
    <source>
        <dbReference type="ARBA" id="ARBA00004651"/>
    </source>
</evidence>
<evidence type="ECO:0000256" key="5">
    <source>
        <dbReference type="ARBA" id="ARBA00022989"/>
    </source>
</evidence>
<keyword evidence="11" id="KW-0813">Transport</keyword>
<dbReference type="AlphaFoldDB" id="A0A1M5S235"/>
<evidence type="ECO:0000256" key="8">
    <source>
        <dbReference type="ARBA" id="ARBA00023303"/>
    </source>
</evidence>
<keyword evidence="3" id="KW-0997">Cell inner membrane</keyword>
<evidence type="ECO:0000256" key="10">
    <source>
        <dbReference type="ARBA" id="ARBA00035585"/>
    </source>
</evidence>
<evidence type="ECO:0000256" key="4">
    <source>
        <dbReference type="ARBA" id="ARBA00022692"/>
    </source>
</evidence>
<evidence type="ECO:0000313" key="12">
    <source>
        <dbReference type="EMBL" id="SHH32481.1"/>
    </source>
</evidence>
<dbReference type="RefSeq" id="WP_073372889.1">
    <property type="nucleotide sequence ID" value="NZ_FQXS01000001.1"/>
</dbReference>
<keyword evidence="2 11" id="KW-1003">Cell membrane</keyword>
<dbReference type="InterPro" id="IPR003691">
    <property type="entry name" value="FluC"/>
</dbReference>
<comment type="function">
    <text evidence="11">Fluoride-specific ion channel. Important for reducing fluoride concentration in the cell, thus reducing its toxicity.</text>
</comment>
<organism evidence="12 13">
    <name type="scientific">Desulfofustis glycolicus DSM 9705</name>
    <dbReference type="NCBI Taxonomy" id="1121409"/>
    <lineage>
        <taxon>Bacteria</taxon>
        <taxon>Pseudomonadati</taxon>
        <taxon>Thermodesulfobacteriota</taxon>
        <taxon>Desulfobulbia</taxon>
        <taxon>Desulfobulbales</taxon>
        <taxon>Desulfocapsaceae</taxon>
        <taxon>Desulfofustis</taxon>
    </lineage>
</organism>
<dbReference type="Proteomes" id="UP000184139">
    <property type="component" value="Unassembled WGS sequence"/>
</dbReference>
<dbReference type="STRING" id="1121409.SAMN02745124_00121"/>
<keyword evidence="6 11" id="KW-0406">Ion transport</keyword>
<name>A0A1M5S235_9BACT</name>
<dbReference type="GO" id="GO:0005886">
    <property type="term" value="C:plasma membrane"/>
    <property type="evidence" value="ECO:0007669"/>
    <property type="project" value="UniProtKB-SubCell"/>
</dbReference>
<keyword evidence="7 11" id="KW-0472">Membrane</keyword>
<dbReference type="GO" id="GO:0062054">
    <property type="term" value="F:fluoride channel activity"/>
    <property type="evidence" value="ECO:0007669"/>
    <property type="project" value="UniProtKB-UniRule"/>
</dbReference>
<evidence type="ECO:0000256" key="6">
    <source>
        <dbReference type="ARBA" id="ARBA00023065"/>
    </source>
</evidence>
<feature type="binding site" evidence="11">
    <location>
        <position position="81"/>
    </location>
    <ligand>
        <name>Na(+)</name>
        <dbReference type="ChEBI" id="CHEBI:29101"/>
        <note>structural</note>
    </ligand>
</feature>
<evidence type="ECO:0000256" key="2">
    <source>
        <dbReference type="ARBA" id="ARBA00022475"/>
    </source>
</evidence>
<feature type="binding site" evidence="11">
    <location>
        <position position="78"/>
    </location>
    <ligand>
        <name>Na(+)</name>
        <dbReference type="ChEBI" id="CHEBI:29101"/>
        <note>structural</note>
    </ligand>
</feature>
<comment type="catalytic activity">
    <reaction evidence="10">
        <text>fluoride(in) = fluoride(out)</text>
        <dbReference type="Rhea" id="RHEA:76159"/>
        <dbReference type="ChEBI" id="CHEBI:17051"/>
    </reaction>
    <physiologicalReaction direction="left-to-right" evidence="10">
        <dbReference type="Rhea" id="RHEA:76160"/>
    </physiologicalReaction>
</comment>
<dbReference type="GO" id="GO:0046872">
    <property type="term" value="F:metal ion binding"/>
    <property type="evidence" value="ECO:0007669"/>
    <property type="project" value="UniProtKB-KW"/>
</dbReference>
<evidence type="ECO:0000256" key="11">
    <source>
        <dbReference type="HAMAP-Rule" id="MF_00454"/>
    </source>
</evidence>
<proteinExistence type="inferred from homology"/>
<reference evidence="12 13" key="1">
    <citation type="submission" date="2016-11" db="EMBL/GenBank/DDBJ databases">
        <authorList>
            <person name="Jaros S."/>
            <person name="Januszkiewicz K."/>
            <person name="Wedrychowicz H."/>
        </authorList>
    </citation>
    <scope>NUCLEOTIDE SEQUENCE [LARGE SCALE GENOMIC DNA]</scope>
    <source>
        <strain evidence="12 13">DSM 9705</strain>
    </source>
</reference>
<feature type="transmembrane region" description="Helical" evidence="11">
    <location>
        <begin position="38"/>
        <end position="58"/>
    </location>
</feature>
<evidence type="ECO:0000256" key="9">
    <source>
        <dbReference type="ARBA" id="ARBA00035120"/>
    </source>
</evidence>